<proteinExistence type="predicted"/>
<dbReference type="AlphaFoldDB" id="A0A6A6DEJ0"/>
<dbReference type="InterPro" id="IPR013536">
    <property type="entry name" value="WLM_dom"/>
</dbReference>
<name>A0A6A6DEJ0_9PEZI</name>
<reference evidence="3" key="1">
    <citation type="journal article" date="2020" name="Stud. Mycol.">
        <title>101 Dothideomycetes genomes: a test case for predicting lifestyles and emergence of pathogens.</title>
        <authorList>
            <person name="Haridas S."/>
            <person name="Albert R."/>
            <person name="Binder M."/>
            <person name="Bloem J."/>
            <person name="Labutti K."/>
            <person name="Salamov A."/>
            <person name="Andreopoulos B."/>
            <person name="Baker S."/>
            <person name="Barry K."/>
            <person name="Bills G."/>
            <person name="Bluhm B."/>
            <person name="Cannon C."/>
            <person name="Castanera R."/>
            <person name="Culley D."/>
            <person name="Daum C."/>
            <person name="Ezra D."/>
            <person name="Gonzalez J."/>
            <person name="Henrissat B."/>
            <person name="Kuo A."/>
            <person name="Liang C."/>
            <person name="Lipzen A."/>
            <person name="Lutzoni F."/>
            <person name="Magnuson J."/>
            <person name="Mondo S."/>
            <person name="Nolan M."/>
            <person name="Ohm R."/>
            <person name="Pangilinan J."/>
            <person name="Park H.-J."/>
            <person name="Ramirez L."/>
            <person name="Alfaro M."/>
            <person name="Sun H."/>
            <person name="Tritt A."/>
            <person name="Yoshinaga Y."/>
            <person name="Zwiers L.-H."/>
            <person name="Turgeon B."/>
            <person name="Goodwin S."/>
            <person name="Spatafora J."/>
            <person name="Crous P."/>
            <person name="Grigoriev I."/>
        </authorList>
    </citation>
    <scope>NUCLEOTIDE SEQUENCE</scope>
    <source>
        <strain evidence="3">CBS 207.26</strain>
    </source>
</reference>
<feature type="compositionally biased region" description="Low complexity" evidence="1">
    <location>
        <begin position="347"/>
        <end position="361"/>
    </location>
</feature>
<dbReference type="OrthoDB" id="447842at2759"/>
<feature type="compositionally biased region" description="Polar residues" evidence="1">
    <location>
        <begin position="318"/>
        <end position="331"/>
    </location>
</feature>
<dbReference type="GO" id="GO:0008237">
    <property type="term" value="F:metallopeptidase activity"/>
    <property type="evidence" value="ECO:0007669"/>
    <property type="project" value="TreeGrafter"/>
</dbReference>
<dbReference type="Pfam" id="PF08325">
    <property type="entry name" value="WLM"/>
    <property type="match status" value="1"/>
</dbReference>
<evidence type="ECO:0000256" key="1">
    <source>
        <dbReference type="SAM" id="MobiDB-lite"/>
    </source>
</evidence>
<dbReference type="GO" id="GO:0005634">
    <property type="term" value="C:nucleus"/>
    <property type="evidence" value="ECO:0007669"/>
    <property type="project" value="TreeGrafter"/>
</dbReference>
<evidence type="ECO:0000313" key="4">
    <source>
        <dbReference type="Proteomes" id="UP000800200"/>
    </source>
</evidence>
<dbReference type="InterPro" id="IPR053000">
    <property type="entry name" value="WSS1-like_metalloprotease"/>
</dbReference>
<feature type="region of interest" description="Disordered" evidence="1">
    <location>
        <begin position="371"/>
        <end position="390"/>
    </location>
</feature>
<dbReference type="EMBL" id="ML994699">
    <property type="protein sequence ID" value="KAF2176888.1"/>
    <property type="molecule type" value="Genomic_DNA"/>
</dbReference>
<dbReference type="GO" id="GO:0006281">
    <property type="term" value="P:DNA repair"/>
    <property type="evidence" value="ECO:0007669"/>
    <property type="project" value="TreeGrafter"/>
</dbReference>
<feature type="region of interest" description="Disordered" evidence="1">
    <location>
        <begin position="314"/>
        <end position="363"/>
    </location>
</feature>
<dbReference type="PROSITE" id="PS51397">
    <property type="entry name" value="WLM"/>
    <property type="match status" value="1"/>
</dbReference>
<evidence type="ECO:0000313" key="3">
    <source>
        <dbReference type="EMBL" id="KAF2176888.1"/>
    </source>
</evidence>
<evidence type="ECO:0000259" key="2">
    <source>
        <dbReference type="PROSITE" id="PS51397"/>
    </source>
</evidence>
<accession>A0A6A6DEJ0</accession>
<keyword evidence="4" id="KW-1185">Reference proteome</keyword>
<organism evidence="3 4">
    <name type="scientific">Zopfia rhizophila CBS 207.26</name>
    <dbReference type="NCBI Taxonomy" id="1314779"/>
    <lineage>
        <taxon>Eukaryota</taxon>
        <taxon>Fungi</taxon>
        <taxon>Dikarya</taxon>
        <taxon>Ascomycota</taxon>
        <taxon>Pezizomycotina</taxon>
        <taxon>Dothideomycetes</taxon>
        <taxon>Dothideomycetes incertae sedis</taxon>
        <taxon>Zopfiaceae</taxon>
        <taxon>Zopfia</taxon>
    </lineage>
</organism>
<gene>
    <name evidence="3" type="ORF">K469DRAFT_721882</name>
</gene>
<feature type="domain" description="WLM" evidence="2">
    <location>
        <begin position="10"/>
        <end position="248"/>
    </location>
</feature>
<dbReference type="Gene3D" id="3.30.2010.10">
    <property type="entry name" value="Metalloproteases ('zincins'), catalytic domain"/>
    <property type="match status" value="1"/>
</dbReference>
<protein>
    <submittedName>
        <fullName evidence="3">WLM-domain-containing protein</fullName>
    </submittedName>
</protein>
<sequence length="456" mass="50244">MPLGFERLNERTQRPNALINFIKPLPGPSSSTAEKVLSRVAAICYPFMKSHMILVQSLEEFPYNNEFVGRNFNAGEVIQLVLKNKRGEWLPETWVMMVMVHELAHCKQMNHSKAFWKVRDAYAADLKALWAKGYTGEGLWGRGRCLDDGEIVAGSVDGDMVPEHLCGGTYGRRRKRKSRGKEKETLTYAERKQRRILKKFGAGGQTLGADDDTKIKLEGGMAKKGKPRVAGSARGRELRAAAALERFNQAKKEKVIIKKEEELSGSETEDEYEEDEAAIDVDGKKIVDGKGHGLIKICEGEDDGENAKREMEEIQDITVGSNRNKPPSKSSVARKASLPPKSKHSTPKATAPSTPEPASSSRVIHLDEIYKRRPELPMPKPTSAQPENTPKPLTECAVCSLVNEQGSLTCTACSNVLLPDFAPSHWRCKSVTCKDSQYINSGDAGICGVCGSSRTG</sequence>
<dbReference type="PANTHER" id="PTHR46622:SF1">
    <property type="entry name" value="DNA-DEPENDENT METALLOPROTEASE WSS1"/>
    <property type="match status" value="1"/>
</dbReference>
<dbReference type="Proteomes" id="UP000800200">
    <property type="component" value="Unassembled WGS sequence"/>
</dbReference>
<dbReference type="PANTHER" id="PTHR46622">
    <property type="entry name" value="DNA-DEPENDENT METALLOPROTEASE WSS1"/>
    <property type="match status" value="1"/>
</dbReference>